<keyword evidence="1" id="KW-0472">Membrane</keyword>
<dbReference type="RefSeq" id="WP_012646082.1">
    <property type="nucleotide sequence ID" value="NC_011979.1"/>
</dbReference>
<dbReference type="AlphaFoldDB" id="B9M2H4"/>
<dbReference type="STRING" id="316067.Geob_0991"/>
<protein>
    <submittedName>
        <fullName evidence="2">Uncharacterized protein</fullName>
    </submittedName>
</protein>
<name>B9M2H4_GEODF</name>
<reference evidence="2 3" key="1">
    <citation type="submission" date="2009-01" db="EMBL/GenBank/DDBJ databases">
        <title>Complete sequence of Geobacter sp. FRC-32.</title>
        <authorList>
            <consortium name="US DOE Joint Genome Institute"/>
            <person name="Lucas S."/>
            <person name="Copeland A."/>
            <person name="Lapidus A."/>
            <person name="Glavina del Rio T."/>
            <person name="Dalin E."/>
            <person name="Tice H."/>
            <person name="Bruce D."/>
            <person name="Goodwin L."/>
            <person name="Pitluck S."/>
            <person name="Saunders E."/>
            <person name="Brettin T."/>
            <person name="Detter J.C."/>
            <person name="Han C."/>
            <person name="Larimer F."/>
            <person name="Land M."/>
            <person name="Hauser L."/>
            <person name="Kyrpides N."/>
            <person name="Ovchinnikova G."/>
            <person name="Kostka J."/>
            <person name="Richardson P."/>
        </authorList>
    </citation>
    <scope>NUCLEOTIDE SEQUENCE [LARGE SCALE GENOMIC DNA]</scope>
    <source>
        <strain evidence="3">DSM 22248 / JCM 15807 / FRC-32</strain>
    </source>
</reference>
<dbReference type="HOGENOM" id="CLU_1747013_0_0_7"/>
<feature type="transmembrane region" description="Helical" evidence="1">
    <location>
        <begin position="59"/>
        <end position="78"/>
    </location>
</feature>
<dbReference type="EMBL" id="CP001390">
    <property type="protein sequence ID" value="ACM19353.1"/>
    <property type="molecule type" value="Genomic_DNA"/>
</dbReference>
<organism evidence="2 3">
    <name type="scientific">Geotalea daltonii (strain DSM 22248 / JCM 15807 / FRC-32)</name>
    <name type="common">Geobacter daltonii</name>
    <dbReference type="NCBI Taxonomy" id="316067"/>
    <lineage>
        <taxon>Bacteria</taxon>
        <taxon>Pseudomonadati</taxon>
        <taxon>Thermodesulfobacteriota</taxon>
        <taxon>Desulfuromonadia</taxon>
        <taxon>Geobacterales</taxon>
        <taxon>Geobacteraceae</taxon>
        <taxon>Geotalea</taxon>
    </lineage>
</organism>
<dbReference type="Proteomes" id="UP000007721">
    <property type="component" value="Chromosome"/>
</dbReference>
<feature type="transmembrane region" description="Helical" evidence="1">
    <location>
        <begin position="6"/>
        <end position="24"/>
    </location>
</feature>
<proteinExistence type="predicted"/>
<sequence>MIPVYGSLITILVCMTIPPLIDKMSNKSEKWSWKRASIAYGVITVFVLVVPVMTSAEQYILLIMLVLAVAVAALIGPLTYLGTSTVLLLSTVVLPILILWDITRYQGIKEPMKFVLKAMKWHEMAVSVVLGLMTLLITRNVQQRLKSRK</sequence>
<feature type="transmembrane region" description="Helical" evidence="1">
    <location>
        <begin position="123"/>
        <end position="141"/>
    </location>
</feature>
<feature type="transmembrane region" description="Helical" evidence="1">
    <location>
        <begin position="85"/>
        <end position="103"/>
    </location>
</feature>
<keyword evidence="1" id="KW-1133">Transmembrane helix</keyword>
<dbReference type="KEGG" id="geo:Geob_0991"/>
<feature type="transmembrane region" description="Helical" evidence="1">
    <location>
        <begin position="36"/>
        <end position="53"/>
    </location>
</feature>
<keyword evidence="1" id="KW-0812">Transmembrane</keyword>
<keyword evidence="3" id="KW-1185">Reference proteome</keyword>
<evidence type="ECO:0000313" key="3">
    <source>
        <dbReference type="Proteomes" id="UP000007721"/>
    </source>
</evidence>
<gene>
    <name evidence="2" type="ordered locus">Geob_0991</name>
</gene>
<evidence type="ECO:0000256" key="1">
    <source>
        <dbReference type="SAM" id="Phobius"/>
    </source>
</evidence>
<accession>B9M2H4</accession>
<evidence type="ECO:0000313" key="2">
    <source>
        <dbReference type="EMBL" id="ACM19353.1"/>
    </source>
</evidence>